<evidence type="ECO:0000313" key="2">
    <source>
        <dbReference type="Proteomes" id="UP000077734"/>
    </source>
</evidence>
<dbReference type="RefSeq" id="WP_064028235.1">
    <property type="nucleotide sequence ID" value="NZ_LUUL01000088.1"/>
</dbReference>
<dbReference type="AlphaFoldDB" id="A0AA91DBA5"/>
<evidence type="ECO:0000313" key="1">
    <source>
        <dbReference type="EMBL" id="OAI24551.1"/>
    </source>
</evidence>
<reference evidence="1 2" key="1">
    <citation type="submission" date="2016-03" db="EMBL/GenBank/DDBJ databases">
        <authorList>
            <person name="Heylen K."/>
            <person name="De Vos P."/>
            <person name="Vekeman B."/>
        </authorList>
    </citation>
    <scope>NUCLEOTIDE SEQUENCE [LARGE SCALE GENOMIC DNA]</scope>
    <source>
        <strain evidence="1 2">R-49807</strain>
    </source>
</reference>
<proteinExistence type="predicted"/>
<dbReference type="EMBL" id="LUUL01000088">
    <property type="protein sequence ID" value="OAI24551.1"/>
    <property type="molecule type" value="Genomic_DNA"/>
</dbReference>
<organism evidence="1 2">
    <name type="scientific">Methylomonas koyamae</name>
    <dbReference type="NCBI Taxonomy" id="702114"/>
    <lineage>
        <taxon>Bacteria</taxon>
        <taxon>Pseudomonadati</taxon>
        <taxon>Pseudomonadota</taxon>
        <taxon>Gammaproteobacteria</taxon>
        <taxon>Methylococcales</taxon>
        <taxon>Methylococcaceae</taxon>
        <taxon>Methylomonas</taxon>
    </lineage>
</organism>
<accession>A0AA91DBA5</accession>
<sequence>MNMQQVTTATLLAAKNRIIALGQTFKDANLAIGQRNDEYDRRKQAAQRELMRPSEFVSLFPLPPTFTAENAEIASKQAQIAAITGTNTFPKGLLEQDIDMLNVMKNMKTATYARELSKPERTMTAAQFSTLYPAPTHATDLSTISAAQTEANKLEAFLKSGHYPNPGAYDVDLLSGTAVSYP</sequence>
<gene>
    <name evidence="1" type="ORF">A1356_15425</name>
</gene>
<dbReference type="Proteomes" id="UP000077734">
    <property type="component" value="Unassembled WGS sequence"/>
</dbReference>
<comment type="caution">
    <text evidence="1">The sequence shown here is derived from an EMBL/GenBank/DDBJ whole genome shotgun (WGS) entry which is preliminary data.</text>
</comment>
<keyword evidence="2" id="KW-1185">Reference proteome</keyword>
<name>A0AA91DBA5_9GAMM</name>
<protein>
    <submittedName>
        <fullName evidence="1">Uncharacterized protein</fullName>
    </submittedName>
</protein>